<dbReference type="EMBL" id="LPXN01000171">
    <property type="protein sequence ID" value="KZC98346.1"/>
    <property type="molecule type" value="Genomic_DNA"/>
</dbReference>
<name>A0A154VAF7_9PROT</name>
<feature type="domain" description="DUF1285" evidence="1">
    <location>
        <begin position="1"/>
        <end position="53"/>
    </location>
</feature>
<dbReference type="InterPro" id="IPR023361">
    <property type="entry name" value="DUF1285_beta_roll_sf"/>
</dbReference>
<dbReference type="Pfam" id="PF21028">
    <property type="entry name" value="DUF1285_C"/>
    <property type="match status" value="1"/>
</dbReference>
<dbReference type="PIRSF" id="PIRSF029557">
    <property type="entry name" value="UCP029557"/>
    <property type="match status" value="1"/>
</dbReference>
<dbReference type="AlphaFoldDB" id="A0A154VAF7"/>
<organism evidence="3 4">
    <name type="scientific">Oceanibaculum pacificum</name>
    <dbReference type="NCBI Taxonomy" id="580166"/>
    <lineage>
        <taxon>Bacteria</taxon>
        <taxon>Pseudomonadati</taxon>
        <taxon>Pseudomonadota</taxon>
        <taxon>Alphaproteobacteria</taxon>
        <taxon>Rhodospirillales</taxon>
        <taxon>Oceanibaculaceae</taxon>
        <taxon>Oceanibaculum</taxon>
    </lineage>
</organism>
<sequence>MRIARDGTWYYLGSPIGRKPLVKLFSTVLRREDDGSYWLVTPVERGRIEVEDAPFTAVELVVEGAGEDQILRLRTNLDEWIEAGPDHPIRVETNPATGEPSPYIVVRDRLEALILRPVFYQLVEMGVERERDGKPSLGIWSKRQFFLLGSLEG</sequence>
<evidence type="ECO:0000259" key="1">
    <source>
        <dbReference type="Pfam" id="PF06938"/>
    </source>
</evidence>
<evidence type="ECO:0000259" key="2">
    <source>
        <dbReference type="Pfam" id="PF21028"/>
    </source>
</evidence>
<dbReference type="Pfam" id="PF06938">
    <property type="entry name" value="DUF1285_N"/>
    <property type="match status" value="1"/>
</dbReference>
<dbReference type="Proteomes" id="UP000076400">
    <property type="component" value="Unassembled WGS sequence"/>
</dbReference>
<gene>
    <name evidence="3" type="ORF">AUP43_03740</name>
</gene>
<feature type="domain" description="DUF1285" evidence="2">
    <location>
        <begin position="54"/>
        <end position="148"/>
    </location>
</feature>
<reference evidence="3 4" key="1">
    <citation type="submission" date="2015-12" db="EMBL/GenBank/DDBJ databases">
        <title>Genome sequence of Oceanibaculum pacificum MCCC 1A02656.</title>
        <authorList>
            <person name="Lu L."/>
            <person name="Lai Q."/>
            <person name="Shao Z."/>
            <person name="Qian P."/>
        </authorList>
    </citation>
    <scope>NUCLEOTIDE SEQUENCE [LARGE SCALE GENOMIC DNA]</scope>
    <source>
        <strain evidence="3 4">MCCC 1A02656</strain>
    </source>
</reference>
<comment type="caution">
    <text evidence="3">The sequence shown here is derived from an EMBL/GenBank/DDBJ whole genome shotgun (WGS) entry which is preliminary data.</text>
</comment>
<dbReference type="InterPro" id="IPR048342">
    <property type="entry name" value="DUF1285_C"/>
</dbReference>
<protein>
    <submittedName>
        <fullName evidence="3">Proteophosphoglycan</fullName>
    </submittedName>
</protein>
<dbReference type="Gene3D" id="2.30.270.10">
    <property type="entry name" value="duf1285 protein"/>
    <property type="match status" value="1"/>
</dbReference>
<evidence type="ECO:0000313" key="4">
    <source>
        <dbReference type="Proteomes" id="UP000076400"/>
    </source>
</evidence>
<proteinExistence type="predicted"/>
<dbReference type="STRING" id="580166.AUP43_03740"/>
<dbReference type="InterPro" id="IPR010707">
    <property type="entry name" value="DUF1285"/>
</dbReference>
<keyword evidence="4" id="KW-1185">Reference proteome</keyword>
<dbReference type="Gene3D" id="3.10.540.10">
    <property type="entry name" value="duf1285 like domain"/>
    <property type="match status" value="1"/>
</dbReference>
<accession>A0A154VAF7</accession>
<evidence type="ECO:0000313" key="3">
    <source>
        <dbReference type="EMBL" id="KZC98346.1"/>
    </source>
</evidence>
<dbReference type="InterPro" id="IPR048341">
    <property type="entry name" value="DUF1285_N"/>
</dbReference>